<keyword evidence="1" id="KW-1185">Reference proteome</keyword>
<dbReference type="GeneID" id="112691079"/>
<evidence type="ECO:0000313" key="2">
    <source>
        <dbReference type="RefSeq" id="XP_025421004.1"/>
    </source>
</evidence>
<dbReference type="SUPFAM" id="SSF56219">
    <property type="entry name" value="DNase I-like"/>
    <property type="match status" value="1"/>
</dbReference>
<proteinExistence type="predicted"/>
<reference evidence="2" key="1">
    <citation type="submission" date="2025-08" db="UniProtKB">
        <authorList>
            <consortium name="RefSeq"/>
        </authorList>
    </citation>
    <scope>IDENTIFICATION</scope>
    <source>
        <tissue evidence="2">Whole body</tissue>
    </source>
</reference>
<gene>
    <name evidence="2" type="primary">LOC112691079</name>
</gene>
<dbReference type="AlphaFoldDB" id="A0A8B8GCP9"/>
<evidence type="ECO:0000313" key="1">
    <source>
        <dbReference type="Proteomes" id="UP000694846"/>
    </source>
</evidence>
<organism evidence="1 2">
    <name type="scientific">Sipha flava</name>
    <name type="common">yellow sugarcane aphid</name>
    <dbReference type="NCBI Taxonomy" id="143950"/>
    <lineage>
        <taxon>Eukaryota</taxon>
        <taxon>Metazoa</taxon>
        <taxon>Ecdysozoa</taxon>
        <taxon>Arthropoda</taxon>
        <taxon>Hexapoda</taxon>
        <taxon>Insecta</taxon>
        <taxon>Pterygota</taxon>
        <taxon>Neoptera</taxon>
        <taxon>Paraneoptera</taxon>
        <taxon>Hemiptera</taxon>
        <taxon>Sternorrhyncha</taxon>
        <taxon>Aphidomorpha</taxon>
        <taxon>Aphidoidea</taxon>
        <taxon>Aphididae</taxon>
        <taxon>Sipha</taxon>
    </lineage>
</organism>
<sequence length="158" mass="18165">MEVTFFIKPRNVDNYGNIHGTHNGKLLETKVGTWNVIILYKAGVLKNIVEEVEKYKVPIVAIQETRWLGNKNVQSGNSTIFFSGKEIRRHEQGVGFIIKDEEMKNIFYEDLERLFDFLPNNCIKMVSGDFNAQVDKDNSLRSTIGQESWHLQSNDNGL</sequence>
<protein>
    <submittedName>
        <fullName evidence="2">Uncharacterized protein LOC112691079</fullName>
    </submittedName>
</protein>
<dbReference type="InterPro" id="IPR036691">
    <property type="entry name" value="Endo/exonu/phosph_ase_sf"/>
</dbReference>
<accession>A0A8B8GCP9</accession>
<dbReference type="Gene3D" id="3.60.10.10">
    <property type="entry name" value="Endonuclease/exonuclease/phosphatase"/>
    <property type="match status" value="1"/>
</dbReference>
<dbReference type="RefSeq" id="XP_025421004.1">
    <property type="nucleotide sequence ID" value="XM_025565219.1"/>
</dbReference>
<name>A0A8B8GCP9_9HEMI</name>
<dbReference type="OrthoDB" id="5828726at2759"/>
<dbReference type="Proteomes" id="UP000694846">
    <property type="component" value="Unplaced"/>
</dbReference>